<dbReference type="GO" id="GO:0005634">
    <property type="term" value="C:nucleus"/>
    <property type="evidence" value="ECO:0007669"/>
    <property type="project" value="UniProtKB-SubCell"/>
</dbReference>
<keyword evidence="3 5" id="KW-0371">Homeobox</keyword>
<accession>A0AAD9QTD4</accession>
<dbReference type="EMBL" id="JARQWQ010000015">
    <property type="protein sequence ID" value="KAK2567202.1"/>
    <property type="molecule type" value="Genomic_DNA"/>
</dbReference>
<evidence type="ECO:0000256" key="4">
    <source>
        <dbReference type="ARBA" id="ARBA00023242"/>
    </source>
</evidence>
<comment type="caution">
    <text evidence="9">The sequence shown here is derived from an EMBL/GenBank/DDBJ whole genome shotgun (WGS) entry which is preliminary data.</text>
</comment>
<keyword evidence="10" id="KW-1185">Reference proteome</keyword>
<keyword evidence="2 5" id="KW-0238">DNA-binding</keyword>
<dbReference type="SMART" id="SM00389">
    <property type="entry name" value="HOX"/>
    <property type="match status" value="1"/>
</dbReference>
<evidence type="ECO:0000256" key="1">
    <source>
        <dbReference type="ARBA" id="ARBA00004123"/>
    </source>
</evidence>
<evidence type="ECO:0000313" key="9">
    <source>
        <dbReference type="EMBL" id="KAK2567202.1"/>
    </source>
</evidence>
<proteinExistence type="predicted"/>
<dbReference type="InterPro" id="IPR017970">
    <property type="entry name" value="Homeobox_CS"/>
</dbReference>
<name>A0AAD9QTD4_ACRCE</name>
<dbReference type="GO" id="GO:0000981">
    <property type="term" value="F:DNA-binding transcription factor activity, RNA polymerase II-specific"/>
    <property type="evidence" value="ECO:0007669"/>
    <property type="project" value="InterPro"/>
</dbReference>
<evidence type="ECO:0000256" key="3">
    <source>
        <dbReference type="ARBA" id="ARBA00023155"/>
    </source>
</evidence>
<dbReference type="InterPro" id="IPR020479">
    <property type="entry name" value="HD_metazoa"/>
</dbReference>
<dbReference type="Pfam" id="PF00046">
    <property type="entry name" value="Homeodomain"/>
    <property type="match status" value="1"/>
</dbReference>
<feature type="domain" description="Homeobox" evidence="8">
    <location>
        <begin position="87"/>
        <end position="147"/>
    </location>
</feature>
<protein>
    <submittedName>
        <fullName evidence="9">Homeobox protein GBX-2</fullName>
    </submittedName>
</protein>
<dbReference type="GO" id="GO:0000978">
    <property type="term" value="F:RNA polymerase II cis-regulatory region sequence-specific DNA binding"/>
    <property type="evidence" value="ECO:0007669"/>
    <property type="project" value="TreeGrafter"/>
</dbReference>
<dbReference type="InterPro" id="IPR009057">
    <property type="entry name" value="Homeodomain-like_sf"/>
</dbReference>
<evidence type="ECO:0000256" key="5">
    <source>
        <dbReference type="PROSITE-ProRule" id="PRU00108"/>
    </source>
</evidence>
<dbReference type="InterPro" id="IPR001356">
    <property type="entry name" value="HD"/>
</dbReference>
<evidence type="ECO:0000259" key="8">
    <source>
        <dbReference type="PROSITE" id="PS50071"/>
    </source>
</evidence>
<reference evidence="9" key="2">
    <citation type="journal article" date="2023" name="Science">
        <title>Genomic signatures of disease resistance in endangered staghorn corals.</title>
        <authorList>
            <person name="Vollmer S.V."/>
            <person name="Selwyn J.D."/>
            <person name="Despard B.A."/>
            <person name="Roesel C.L."/>
        </authorList>
    </citation>
    <scope>NUCLEOTIDE SEQUENCE</scope>
    <source>
        <strain evidence="9">K2</strain>
    </source>
</reference>
<reference evidence="9" key="1">
    <citation type="journal article" date="2023" name="G3 (Bethesda)">
        <title>Whole genome assembly and annotation of the endangered Caribbean coral Acropora cervicornis.</title>
        <authorList>
            <person name="Selwyn J.D."/>
            <person name="Vollmer S.V."/>
        </authorList>
    </citation>
    <scope>NUCLEOTIDE SEQUENCE</scope>
    <source>
        <strain evidence="9">K2</strain>
    </source>
</reference>
<dbReference type="CDD" id="cd00086">
    <property type="entry name" value="homeodomain"/>
    <property type="match status" value="1"/>
</dbReference>
<feature type="DNA-binding region" description="Homeobox" evidence="5">
    <location>
        <begin position="89"/>
        <end position="148"/>
    </location>
</feature>
<dbReference type="AlphaFoldDB" id="A0AAD9QTD4"/>
<dbReference type="PANTHER" id="PTHR24340:SF37">
    <property type="entry name" value="HOMEOBOX PROTEIN SLOU"/>
    <property type="match status" value="1"/>
</dbReference>
<dbReference type="PROSITE" id="PS50071">
    <property type="entry name" value="HOMEOBOX_2"/>
    <property type="match status" value="1"/>
</dbReference>
<dbReference type="GO" id="GO:0030154">
    <property type="term" value="P:cell differentiation"/>
    <property type="evidence" value="ECO:0007669"/>
    <property type="project" value="TreeGrafter"/>
</dbReference>
<dbReference type="Proteomes" id="UP001249851">
    <property type="component" value="Unassembled WGS sequence"/>
</dbReference>
<dbReference type="PRINTS" id="PR00024">
    <property type="entry name" value="HOMEOBOX"/>
</dbReference>
<evidence type="ECO:0000256" key="7">
    <source>
        <dbReference type="SAM" id="MobiDB-lite"/>
    </source>
</evidence>
<sequence>MIEQANSANFTIAALLGSARPQQELSAVRDDSLFQKSLHFGGERESLRCMMESDEEDGQELRLTDDRDEHPEKAEHIRESKSTRKSAKTRRKRTAFTSFQLKCLEEKFMMNKYLTIAERDMLAKSLQLSNKQVKTWFQNRRTKWKRENVGEAIHLAYEIQRSSIGPYYPPCVPICHCPPPPPPVYRMNTMYACPAPAFVAPHSAQSPH</sequence>
<dbReference type="Gene3D" id="1.10.10.60">
    <property type="entry name" value="Homeodomain-like"/>
    <property type="match status" value="1"/>
</dbReference>
<dbReference type="PROSITE" id="PS00027">
    <property type="entry name" value="HOMEOBOX_1"/>
    <property type="match status" value="1"/>
</dbReference>
<evidence type="ECO:0000256" key="6">
    <source>
        <dbReference type="RuleBase" id="RU000682"/>
    </source>
</evidence>
<comment type="subcellular location">
    <subcellularLocation>
        <location evidence="1 5 6">Nucleus</location>
    </subcellularLocation>
</comment>
<dbReference type="InterPro" id="IPR050394">
    <property type="entry name" value="Homeobox_NK-like"/>
</dbReference>
<dbReference type="PANTHER" id="PTHR24340">
    <property type="entry name" value="HOMEOBOX PROTEIN NKX"/>
    <property type="match status" value="1"/>
</dbReference>
<evidence type="ECO:0000313" key="10">
    <source>
        <dbReference type="Proteomes" id="UP001249851"/>
    </source>
</evidence>
<evidence type="ECO:0000256" key="2">
    <source>
        <dbReference type="ARBA" id="ARBA00023125"/>
    </source>
</evidence>
<feature type="compositionally biased region" description="Basic and acidic residues" evidence="7">
    <location>
        <begin position="59"/>
        <end position="82"/>
    </location>
</feature>
<feature type="region of interest" description="Disordered" evidence="7">
    <location>
        <begin position="51"/>
        <end position="91"/>
    </location>
</feature>
<gene>
    <name evidence="9" type="ORF">P5673_009013</name>
</gene>
<dbReference type="SUPFAM" id="SSF46689">
    <property type="entry name" value="Homeodomain-like"/>
    <property type="match status" value="1"/>
</dbReference>
<keyword evidence="4 5" id="KW-0539">Nucleus</keyword>
<organism evidence="9 10">
    <name type="scientific">Acropora cervicornis</name>
    <name type="common">Staghorn coral</name>
    <dbReference type="NCBI Taxonomy" id="6130"/>
    <lineage>
        <taxon>Eukaryota</taxon>
        <taxon>Metazoa</taxon>
        <taxon>Cnidaria</taxon>
        <taxon>Anthozoa</taxon>
        <taxon>Hexacorallia</taxon>
        <taxon>Scleractinia</taxon>
        <taxon>Astrocoeniina</taxon>
        <taxon>Acroporidae</taxon>
        <taxon>Acropora</taxon>
    </lineage>
</organism>